<reference evidence="2 3" key="1">
    <citation type="journal article" date="2017" name="Nat. Commun.">
        <title>Genome assembly with in vitro proximity ligation data and whole-genome triplication in lettuce.</title>
        <authorList>
            <person name="Reyes-Chin-Wo S."/>
            <person name="Wang Z."/>
            <person name="Yang X."/>
            <person name="Kozik A."/>
            <person name="Arikit S."/>
            <person name="Song C."/>
            <person name="Xia L."/>
            <person name="Froenicke L."/>
            <person name="Lavelle D.O."/>
            <person name="Truco M.J."/>
            <person name="Xia R."/>
            <person name="Zhu S."/>
            <person name="Xu C."/>
            <person name="Xu H."/>
            <person name="Xu X."/>
            <person name="Cox K."/>
            <person name="Korf I."/>
            <person name="Meyers B.C."/>
            <person name="Michelmore R.W."/>
        </authorList>
    </citation>
    <scope>NUCLEOTIDE SEQUENCE [LARGE SCALE GENOMIC DNA]</scope>
    <source>
        <strain evidence="3">cv. Salinas</strain>
        <tissue evidence="2">Seedlings</tissue>
    </source>
</reference>
<dbReference type="EMBL" id="NBSK02000002">
    <property type="protein sequence ID" value="KAJ0220882.1"/>
    <property type="molecule type" value="Genomic_DNA"/>
</dbReference>
<proteinExistence type="predicted"/>
<name>A0A9R1W6K5_LACSA</name>
<accession>A0A9R1W6K5</accession>
<evidence type="ECO:0000259" key="1">
    <source>
        <dbReference type="Pfam" id="PF05699"/>
    </source>
</evidence>
<sequence length="88" mass="10287">MKTNIVESIGELEKYLQESVEHDSKMFNILDWWKVNSPRFPILSLMARYMFVIPISTNPFLALVEGFWIRLEVLLTPKIVVSLICTQD</sequence>
<dbReference type="Proteomes" id="UP000235145">
    <property type="component" value="Unassembled WGS sequence"/>
</dbReference>
<comment type="caution">
    <text evidence="2">The sequence shown here is derived from an EMBL/GenBank/DDBJ whole genome shotgun (WGS) entry which is preliminary data.</text>
</comment>
<dbReference type="PANTHER" id="PTHR23272">
    <property type="entry name" value="BED FINGER-RELATED"/>
    <property type="match status" value="1"/>
</dbReference>
<dbReference type="Pfam" id="PF05699">
    <property type="entry name" value="Dimer_Tnp_hAT"/>
    <property type="match status" value="1"/>
</dbReference>
<gene>
    <name evidence="2" type="ORF">LSAT_V11C200071780</name>
</gene>
<organism evidence="2 3">
    <name type="scientific">Lactuca sativa</name>
    <name type="common">Garden lettuce</name>
    <dbReference type="NCBI Taxonomy" id="4236"/>
    <lineage>
        <taxon>Eukaryota</taxon>
        <taxon>Viridiplantae</taxon>
        <taxon>Streptophyta</taxon>
        <taxon>Embryophyta</taxon>
        <taxon>Tracheophyta</taxon>
        <taxon>Spermatophyta</taxon>
        <taxon>Magnoliopsida</taxon>
        <taxon>eudicotyledons</taxon>
        <taxon>Gunneridae</taxon>
        <taxon>Pentapetalae</taxon>
        <taxon>asterids</taxon>
        <taxon>campanulids</taxon>
        <taxon>Asterales</taxon>
        <taxon>Asteraceae</taxon>
        <taxon>Cichorioideae</taxon>
        <taxon>Cichorieae</taxon>
        <taxon>Lactucinae</taxon>
        <taxon>Lactuca</taxon>
    </lineage>
</organism>
<dbReference type="InterPro" id="IPR008906">
    <property type="entry name" value="HATC_C_dom"/>
</dbReference>
<keyword evidence="3" id="KW-1185">Reference proteome</keyword>
<feature type="domain" description="HAT C-terminal dimerisation" evidence="1">
    <location>
        <begin position="11"/>
        <end position="57"/>
    </location>
</feature>
<evidence type="ECO:0000313" key="3">
    <source>
        <dbReference type="Proteomes" id="UP000235145"/>
    </source>
</evidence>
<evidence type="ECO:0000313" key="2">
    <source>
        <dbReference type="EMBL" id="KAJ0220882.1"/>
    </source>
</evidence>
<dbReference type="InterPro" id="IPR012337">
    <property type="entry name" value="RNaseH-like_sf"/>
</dbReference>
<dbReference type="PANTHER" id="PTHR23272:SF190">
    <property type="entry name" value="ZINC FINGER, BED-TYPE-RELATED"/>
    <property type="match status" value="1"/>
</dbReference>
<dbReference type="SUPFAM" id="SSF53098">
    <property type="entry name" value="Ribonuclease H-like"/>
    <property type="match status" value="1"/>
</dbReference>
<protein>
    <recommendedName>
        <fullName evidence="1">HAT C-terminal dimerisation domain-containing protein</fullName>
    </recommendedName>
</protein>
<dbReference type="GO" id="GO:0046983">
    <property type="term" value="F:protein dimerization activity"/>
    <property type="evidence" value="ECO:0007669"/>
    <property type="project" value="InterPro"/>
</dbReference>
<dbReference type="AlphaFoldDB" id="A0A9R1W6K5"/>